<keyword evidence="3" id="KW-1185">Reference proteome</keyword>
<dbReference type="Proteomes" id="UP000825051">
    <property type="component" value="Chromosome"/>
</dbReference>
<reference evidence="2" key="1">
    <citation type="submission" date="2021-08" db="EMBL/GenBank/DDBJ databases">
        <title>Genome of a novel bacterium of the phylum Verrucomicrobia, Oleiharenicola sp. KSB-15.</title>
        <authorList>
            <person name="Chung J.-H."/>
            <person name="Ahn J.-H."/>
            <person name="Yoon Y."/>
            <person name="Kim D.-Y."/>
            <person name="An S.-H."/>
            <person name="Park I."/>
            <person name="Yeon J."/>
        </authorList>
    </citation>
    <scope>NUCLEOTIDE SEQUENCE</scope>
    <source>
        <strain evidence="2">KSB-15</strain>
    </source>
</reference>
<dbReference type="InterPro" id="IPR021327">
    <property type="entry name" value="DUF2934"/>
</dbReference>
<proteinExistence type="predicted"/>
<organism evidence="2 3">
    <name type="scientific">Horticoccus luteus</name>
    <dbReference type="NCBI Taxonomy" id="2862869"/>
    <lineage>
        <taxon>Bacteria</taxon>
        <taxon>Pseudomonadati</taxon>
        <taxon>Verrucomicrobiota</taxon>
        <taxon>Opitutia</taxon>
        <taxon>Opitutales</taxon>
        <taxon>Opitutaceae</taxon>
        <taxon>Horticoccus</taxon>
    </lineage>
</organism>
<sequence>MKSPNHEEIAQRAYQLWQQAGEPADQEVEIWLEAERQVGAKNRQSRSAKAERNGTGNAGHEAAHEEKASGSENESEAGSPNAPVMPDKAEIQADLQKQAARAPQVPHHTAPKSKPAETGKPLWKKPHSS</sequence>
<protein>
    <submittedName>
        <fullName evidence="2">DUF2934 domain-containing protein</fullName>
    </submittedName>
</protein>
<dbReference type="RefSeq" id="WP_220161037.1">
    <property type="nucleotide sequence ID" value="NZ_CP080507.1"/>
</dbReference>
<accession>A0A8F9XIT4</accession>
<evidence type="ECO:0000256" key="1">
    <source>
        <dbReference type="SAM" id="MobiDB-lite"/>
    </source>
</evidence>
<feature type="compositionally biased region" description="Low complexity" evidence="1">
    <location>
        <begin position="70"/>
        <end position="79"/>
    </location>
</feature>
<dbReference type="Pfam" id="PF11154">
    <property type="entry name" value="DUF2934"/>
    <property type="match status" value="1"/>
</dbReference>
<feature type="region of interest" description="Disordered" evidence="1">
    <location>
        <begin position="37"/>
        <end position="129"/>
    </location>
</feature>
<dbReference type="EMBL" id="CP080507">
    <property type="protein sequence ID" value="QYM77933.1"/>
    <property type="molecule type" value="Genomic_DNA"/>
</dbReference>
<dbReference type="AlphaFoldDB" id="A0A8F9XIT4"/>
<evidence type="ECO:0000313" key="3">
    <source>
        <dbReference type="Proteomes" id="UP000825051"/>
    </source>
</evidence>
<gene>
    <name evidence="2" type="ORF">K0B96_11485</name>
</gene>
<evidence type="ECO:0000313" key="2">
    <source>
        <dbReference type="EMBL" id="QYM77933.1"/>
    </source>
</evidence>
<name>A0A8F9XIT4_9BACT</name>
<dbReference type="KEGG" id="ole:K0B96_11485"/>